<dbReference type="PANTHER" id="PTHR23150">
    <property type="entry name" value="SULFATASE MODIFYING FACTOR 1, 2"/>
    <property type="match status" value="1"/>
</dbReference>
<dbReference type="InterPro" id="IPR042095">
    <property type="entry name" value="SUMF_sf"/>
</dbReference>
<organism evidence="3 4">
    <name type="scientific">Photorhabdus bodei</name>
    <dbReference type="NCBI Taxonomy" id="2029681"/>
    <lineage>
        <taxon>Bacteria</taxon>
        <taxon>Pseudomonadati</taxon>
        <taxon>Pseudomonadota</taxon>
        <taxon>Gammaproteobacteria</taxon>
        <taxon>Enterobacterales</taxon>
        <taxon>Morganellaceae</taxon>
        <taxon>Photorhabdus</taxon>
    </lineage>
</organism>
<evidence type="ECO:0000313" key="3">
    <source>
        <dbReference type="EMBL" id="MDB6371807.1"/>
    </source>
</evidence>
<accession>A0AAW6BEF3</accession>
<dbReference type="SUPFAM" id="SSF56436">
    <property type="entry name" value="C-type lectin-like"/>
    <property type="match status" value="1"/>
</dbReference>
<sequence>MKNNINCIFLFLCIIMSGNSYSFNDIKLSFVEGGDFYVGYVFGVEDYENHSNVKLDSFYIMKNEVTYSLYKEVYEWAILNGYEFDDGCNGASYENCLPSEQDDGRHPVTNIEWLDTIVFSNALSEKLKLSPVYLQKGNEVIKKKNNKEDIFINTKANGYRLPTLNEWHVAARGGKPALRLGRYGYYHSGSNDPKKVAWYPELNINKFGTQVVGSLSPNDLGLYDMSGNVSEWVYHISDFNGIKMYYFCGGSYLSHSKTLSGCDMHSSNYFLPDVGFRLVRNYFNEN</sequence>
<reference evidence="3" key="1">
    <citation type="submission" date="2023-01" db="EMBL/GenBank/DDBJ databases">
        <title>Genome sequencing of Photorhabdus bodei 09-20.</title>
        <authorList>
            <person name="Kalindamar S."/>
            <person name="Kumru S."/>
        </authorList>
    </citation>
    <scope>NUCLEOTIDE SEQUENCE</scope>
    <source>
        <strain evidence="3">09-20</strain>
    </source>
</reference>
<dbReference type="AlphaFoldDB" id="A0AAW6BEF3"/>
<dbReference type="Pfam" id="PF03781">
    <property type="entry name" value="FGE-sulfatase"/>
    <property type="match status" value="1"/>
</dbReference>
<gene>
    <name evidence="3" type="ORF">PH362_07530</name>
</gene>
<feature type="domain" description="Sulfatase-modifying factor enzyme-like" evidence="2">
    <location>
        <begin position="30"/>
        <end position="280"/>
    </location>
</feature>
<feature type="signal peptide" evidence="1">
    <location>
        <begin position="1"/>
        <end position="22"/>
    </location>
</feature>
<dbReference type="InterPro" id="IPR016187">
    <property type="entry name" value="CTDL_fold"/>
</dbReference>
<evidence type="ECO:0000256" key="1">
    <source>
        <dbReference type="SAM" id="SignalP"/>
    </source>
</evidence>
<proteinExistence type="predicted"/>
<dbReference type="InterPro" id="IPR005532">
    <property type="entry name" value="SUMF_dom"/>
</dbReference>
<dbReference type="RefSeq" id="WP_167630895.1">
    <property type="nucleotide sequence ID" value="NZ_JAQMFO010000007.1"/>
</dbReference>
<comment type="caution">
    <text evidence="3">The sequence shown here is derived from an EMBL/GenBank/DDBJ whole genome shotgun (WGS) entry which is preliminary data.</text>
</comment>
<dbReference type="Gene3D" id="3.90.1580.10">
    <property type="entry name" value="paralog of FGE (formylglycine-generating enzyme)"/>
    <property type="match status" value="1"/>
</dbReference>
<dbReference type="GO" id="GO:0120147">
    <property type="term" value="F:formylglycine-generating oxidase activity"/>
    <property type="evidence" value="ECO:0007669"/>
    <property type="project" value="TreeGrafter"/>
</dbReference>
<dbReference type="EMBL" id="JAQMFO010000007">
    <property type="protein sequence ID" value="MDB6371807.1"/>
    <property type="molecule type" value="Genomic_DNA"/>
</dbReference>
<dbReference type="PANTHER" id="PTHR23150:SF19">
    <property type="entry name" value="FORMYLGLYCINE-GENERATING ENZYME"/>
    <property type="match status" value="1"/>
</dbReference>
<keyword evidence="1" id="KW-0732">Signal</keyword>
<dbReference type="Proteomes" id="UP001212996">
    <property type="component" value="Unassembled WGS sequence"/>
</dbReference>
<evidence type="ECO:0000259" key="2">
    <source>
        <dbReference type="Pfam" id="PF03781"/>
    </source>
</evidence>
<feature type="chain" id="PRO_5043655647" evidence="1">
    <location>
        <begin position="23"/>
        <end position="286"/>
    </location>
</feature>
<evidence type="ECO:0000313" key="4">
    <source>
        <dbReference type="Proteomes" id="UP001212996"/>
    </source>
</evidence>
<name>A0AAW6BEF3_9GAMM</name>
<dbReference type="InterPro" id="IPR051043">
    <property type="entry name" value="Sulfatase_Mod_Factor_Kinase"/>
</dbReference>
<protein>
    <submittedName>
        <fullName evidence="3">SUMF1/EgtB/PvdO family nonheme iron enzyme</fullName>
    </submittedName>
</protein>